<comment type="similarity">
    <text evidence="2">Belongs to the ATPase A chain family.</text>
</comment>
<dbReference type="CDD" id="cd00310">
    <property type="entry name" value="ATP-synt_Fo_a_6"/>
    <property type="match status" value="1"/>
</dbReference>
<keyword evidence="13" id="KW-0496">Mitochondrion</keyword>
<evidence type="ECO:0000256" key="5">
    <source>
        <dbReference type="ARBA" id="ARBA00022692"/>
    </source>
</evidence>
<name>A0A0A6ZAF6_9EUPU</name>
<dbReference type="PANTHER" id="PTHR11410">
    <property type="entry name" value="ATP SYNTHASE SUBUNIT A"/>
    <property type="match status" value="1"/>
</dbReference>
<keyword evidence="6" id="KW-0375">Hydrogen ion transport</keyword>
<evidence type="ECO:0000256" key="9">
    <source>
        <dbReference type="ARBA" id="ARBA00023136"/>
    </source>
</evidence>
<keyword evidence="5 12" id="KW-0812">Transmembrane</keyword>
<feature type="transmembrane region" description="Helical" evidence="12">
    <location>
        <begin position="62"/>
        <end position="83"/>
    </location>
</feature>
<keyword evidence="8" id="KW-0406">Ion transport</keyword>
<dbReference type="Pfam" id="PF00119">
    <property type="entry name" value="ATP-synt_A"/>
    <property type="match status" value="1"/>
</dbReference>
<feature type="transmembrane region" description="Helical" evidence="12">
    <location>
        <begin position="15"/>
        <end position="35"/>
    </location>
</feature>
<dbReference type="Gene3D" id="1.20.120.220">
    <property type="entry name" value="ATP synthase, F0 complex, subunit A"/>
    <property type="match status" value="1"/>
</dbReference>
<comment type="subcellular location">
    <subcellularLocation>
        <location evidence="1">Membrane</location>
        <topology evidence="1">Multi-pass membrane protein</topology>
    </subcellularLocation>
    <subcellularLocation>
        <location evidence="11">Mitochondrion inner membrane</location>
        <topology evidence="11">Multi-pass membrane protein</topology>
    </subcellularLocation>
</comment>
<dbReference type="RefSeq" id="YP_009113919.1">
    <property type="nucleotide sequence ID" value="NC_026045.1"/>
</dbReference>
<keyword evidence="4" id="KW-0138">CF(0)</keyword>
<proteinExistence type="inferred from homology"/>
<dbReference type="CTD" id="4508"/>
<geneLocation type="mitochondrion" evidence="13"/>
<reference evidence="13" key="1">
    <citation type="submission" date="2012-11" db="EMBL/GenBank/DDBJ databases">
        <title>Mitochondrial Genome Evolution in Pupillid Land Snails.</title>
        <authorList>
            <person name="Marquardt J.D."/>
            <person name="Adema C.M."/>
            <person name="Nekola J.C."/>
            <person name="Bergthorsson U."/>
        </authorList>
    </citation>
    <scope>NUCLEOTIDE SEQUENCE</scope>
</reference>
<dbReference type="PRINTS" id="PR00123">
    <property type="entry name" value="ATPASEA"/>
</dbReference>
<feature type="transmembrane region" description="Helical" evidence="12">
    <location>
        <begin position="131"/>
        <end position="153"/>
    </location>
</feature>
<evidence type="ECO:0000256" key="12">
    <source>
        <dbReference type="SAM" id="Phobius"/>
    </source>
</evidence>
<gene>
    <name evidence="13" type="primary">ATP6</name>
</gene>
<evidence type="ECO:0000256" key="10">
    <source>
        <dbReference type="ARBA" id="ARBA00023310"/>
    </source>
</evidence>
<feature type="transmembrane region" description="Helical" evidence="12">
    <location>
        <begin position="186"/>
        <end position="212"/>
    </location>
</feature>
<sequence length="215" mass="23785">MMTDLFSSMDGNHSIVIWAMPLVMTVIFISNSIFLTTSMSPITATITNLWESSDTYFTRKSLLTSLMLFIILSNFLGLVPLVFSSTTSLWVNSSLALICWGTILVSGWVFSPQKSAAHLAPSGAPGMLMPFLILIETISILIRPITLTVRLVANISAGHIILALLANVLSSSLSIFSWSTCVSIMIFYYLFEMFVSFIQAYIFTLLISLYMAEHP</sequence>
<dbReference type="GeneID" id="22832506"/>
<dbReference type="InterPro" id="IPR035908">
    <property type="entry name" value="F0_ATP_A_sf"/>
</dbReference>
<evidence type="ECO:0000313" key="13">
    <source>
        <dbReference type="EMBL" id="AGC52884.1"/>
    </source>
</evidence>
<dbReference type="SUPFAM" id="SSF81336">
    <property type="entry name" value="F1F0 ATP synthase subunit A"/>
    <property type="match status" value="1"/>
</dbReference>
<dbReference type="InterPro" id="IPR023011">
    <property type="entry name" value="ATP_synth_F0_asu_AS"/>
</dbReference>
<dbReference type="InterPro" id="IPR000568">
    <property type="entry name" value="ATP_synth_F0_asu"/>
</dbReference>
<keyword evidence="7 12" id="KW-1133">Transmembrane helix</keyword>
<dbReference type="PROSITE" id="PS00449">
    <property type="entry name" value="ATPASE_A"/>
    <property type="match status" value="1"/>
</dbReference>
<feature type="transmembrane region" description="Helical" evidence="12">
    <location>
        <begin position="89"/>
        <end position="110"/>
    </location>
</feature>
<dbReference type="AlphaFoldDB" id="A0A0A6ZAF6"/>
<dbReference type="NCBIfam" id="TIGR01131">
    <property type="entry name" value="ATP_synt_6_or_A"/>
    <property type="match status" value="1"/>
</dbReference>
<evidence type="ECO:0000256" key="4">
    <source>
        <dbReference type="ARBA" id="ARBA00022547"/>
    </source>
</evidence>
<evidence type="ECO:0000256" key="2">
    <source>
        <dbReference type="ARBA" id="ARBA00006810"/>
    </source>
</evidence>
<accession>A0A0A6ZAF6</accession>
<evidence type="ECO:0000256" key="7">
    <source>
        <dbReference type="ARBA" id="ARBA00022989"/>
    </source>
</evidence>
<protein>
    <recommendedName>
        <fullName evidence="11">ATP synthase subunit a</fullName>
    </recommendedName>
</protein>
<evidence type="ECO:0000256" key="1">
    <source>
        <dbReference type="ARBA" id="ARBA00004141"/>
    </source>
</evidence>
<feature type="transmembrane region" description="Helical" evidence="12">
    <location>
        <begin position="159"/>
        <end position="179"/>
    </location>
</feature>
<dbReference type="GO" id="GO:0045259">
    <property type="term" value="C:proton-transporting ATP synthase complex"/>
    <property type="evidence" value="ECO:0007669"/>
    <property type="project" value="UniProtKB-KW"/>
</dbReference>
<dbReference type="EMBL" id="KC185405">
    <property type="protein sequence ID" value="AGC52884.1"/>
    <property type="molecule type" value="Genomic_DNA"/>
</dbReference>
<dbReference type="PANTHER" id="PTHR11410:SF0">
    <property type="entry name" value="ATP SYNTHASE SUBUNIT A"/>
    <property type="match status" value="1"/>
</dbReference>
<dbReference type="GO" id="GO:0005743">
    <property type="term" value="C:mitochondrial inner membrane"/>
    <property type="evidence" value="ECO:0007669"/>
    <property type="project" value="UniProtKB-SubCell"/>
</dbReference>
<keyword evidence="3" id="KW-0813">Transport</keyword>
<keyword evidence="9 12" id="KW-0472">Membrane</keyword>
<evidence type="ECO:0000256" key="6">
    <source>
        <dbReference type="ARBA" id="ARBA00022781"/>
    </source>
</evidence>
<evidence type="ECO:0000256" key="3">
    <source>
        <dbReference type="ARBA" id="ARBA00022448"/>
    </source>
</evidence>
<organism evidence="13">
    <name type="scientific">Vertigo pusilla</name>
    <dbReference type="NCBI Taxonomy" id="1282417"/>
    <lineage>
        <taxon>Eukaryota</taxon>
        <taxon>Metazoa</taxon>
        <taxon>Spiralia</taxon>
        <taxon>Lophotrochozoa</taxon>
        <taxon>Mollusca</taxon>
        <taxon>Gastropoda</taxon>
        <taxon>Heterobranchia</taxon>
        <taxon>Euthyneura</taxon>
        <taxon>Panpulmonata</taxon>
        <taxon>Eupulmonata</taxon>
        <taxon>Stylommatophora</taxon>
        <taxon>Orthurethra</taxon>
        <taxon>Vertiginidae</taxon>
        <taxon>Vertigo</taxon>
    </lineage>
</organism>
<keyword evidence="10" id="KW-0066">ATP synthesis</keyword>
<dbReference type="GO" id="GO:0046933">
    <property type="term" value="F:proton-transporting ATP synthase activity, rotational mechanism"/>
    <property type="evidence" value="ECO:0007669"/>
    <property type="project" value="TreeGrafter"/>
</dbReference>
<dbReference type="InterPro" id="IPR045083">
    <property type="entry name" value="ATP_synth_F0_asu_bact/mt"/>
</dbReference>
<evidence type="ECO:0000256" key="11">
    <source>
        <dbReference type="RuleBase" id="RU004450"/>
    </source>
</evidence>
<evidence type="ECO:0000256" key="8">
    <source>
        <dbReference type="ARBA" id="ARBA00023065"/>
    </source>
</evidence>